<name>A0ABZ0UN80_9RICK</name>
<proteinExistence type="predicted"/>
<dbReference type="InterPro" id="IPR023529">
    <property type="entry name" value="ProQ"/>
</dbReference>
<dbReference type="PANTHER" id="PTHR38106:SF1">
    <property type="entry name" value="RNA CHAPERONE PROQ"/>
    <property type="match status" value="1"/>
</dbReference>
<protein>
    <submittedName>
        <fullName evidence="6">ProQ domain-containing protein</fullName>
    </submittedName>
</protein>
<dbReference type="PANTHER" id="PTHR38106">
    <property type="entry name" value="RNA CHAPERONE PROQ"/>
    <property type="match status" value="1"/>
</dbReference>
<keyword evidence="7" id="KW-1185">Reference proteome</keyword>
<reference evidence="6 7" key="1">
    <citation type="submission" date="2022-11" db="EMBL/GenBank/DDBJ databases">
        <title>Host association and intracellularity evolved multiple times independently in the Rickettsiales.</title>
        <authorList>
            <person name="Castelli M."/>
            <person name="Nardi T."/>
            <person name="Gammuto L."/>
            <person name="Bellinzona G."/>
            <person name="Sabaneyeva E."/>
            <person name="Potekhin A."/>
            <person name="Serra V."/>
            <person name="Petroni G."/>
            <person name="Sassera D."/>
        </authorList>
    </citation>
    <scope>NUCLEOTIDE SEQUENCE [LARGE SCALE GENOMIC DNA]</scope>
    <source>
        <strain evidence="6 7">NDG2</strain>
    </source>
</reference>
<gene>
    <name evidence="6" type="ORF">Bandiella_01306</name>
</gene>
<dbReference type="InterPro" id="IPR036442">
    <property type="entry name" value="ProQ/FinO_sf"/>
</dbReference>
<feature type="domain" description="ProQ/FinO" evidence="5">
    <location>
        <begin position="10"/>
        <end position="125"/>
    </location>
</feature>
<evidence type="ECO:0000256" key="4">
    <source>
        <dbReference type="SAM" id="MobiDB-lite"/>
    </source>
</evidence>
<dbReference type="Gene3D" id="1.10.1710.10">
    <property type="entry name" value="ProQ/FinO domain"/>
    <property type="match status" value="1"/>
</dbReference>
<dbReference type="SMART" id="SM00945">
    <property type="entry name" value="ProQ"/>
    <property type="match status" value="1"/>
</dbReference>
<feature type="compositionally biased region" description="Polar residues" evidence="4">
    <location>
        <begin position="161"/>
        <end position="171"/>
    </location>
</feature>
<evidence type="ECO:0000313" key="7">
    <source>
        <dbReference type="Proteomes" id="UP001327219"/>
    </source>
</evidence>
<dbReference type="Proteomes" id="UP001327219">
    <property type="component" value="Chromosome"/>
</dbReference>
<dbReference type="RefSeq" id="WP_323732773.1">
    <property type="nucleotide sequence ID" value="NZ_CP110820.1"/>
</dbReference>
<dbReference type="Pfam" id="PF04352">
    <property type="entry name" value="ProQ"/>
    <property type="match status" value="1"/>
</dbReference>
<dbReference type="EMBL" id="CP110820">
    <property type="protein sequence ID" value="WPX97162.1"/>
    <property type="molecule type" value="Genomic_DNA"/>
</dbReference>
<evidence type="ECO:0000256" key="3">
    <source>
        <dbReference type="ARBA" id="ARBA00023186"/>
    </source>
</evidence>
<dbReference type="SUPFAM" id="SSF48657">
    <property type="entry name" value="FinO-like"/>
    <property type="match status" value="1"/>
</dbReference>
<feature type="region of interest" description="Disordered" evidence="4">
    <location>
        <begin position="110"/>
        <end position="181"/>
    </location>
</feature>
<evidence type="ECO:0000313" key="6">
    <source>
        <dbReference type="EMBL" id="WPX97162.1"/>
    </source>
</evidence>
<keyword evidence="2" id="KW-0694">RNA-binding</keyword>
<accession>A0ABZ0UN80</accession>
<evidence type="ECO:0000256" key="2">
    <source>
        <dbReference type="ARBA" id="ARBA00022884"/>
    </source>
</evidence>
<keyword evidence="3" id="KW-0143">Chaperone</keyword>
<dbReference type="InterPro" id="IPR016103">
    <property type="entry name" value="ProQ/FinO"/>
</dbReference>
<evidence type="ECO:0000256" key="1">
    <source>
        <dbReference type="ARBA" id="ARBA00022490"/>
    </source>
</evidence>
<sequence>MNNKKEISFLKEEYEEVFSMLAEKYPKLFKKNSPLLLKVGVSQDILADMGDKIDKKRLRKFFQSYCTEKRYVDLHIAGTPRYDLNGEECGIVSEEHVVLREQAKTNAELRTQRREEELVRAAQAKSSKIEKAQHNQAPKRKTGSKNNRGPIKKRRADEGNSKSNISNSVNAQKLKLGLRIR</sequence>
<evidence type="ECO:0000259" key="5">
    <source>
        <dbReference type="SMART" id="SM00945"/>
    </source>
</evidence>
<keyword evidence="1" id="KW-0963">Cytoplasm</keyword>
<organism evidence="6 7">
    <name type="scientific">Candidatus Bandiella euplotis</name>
    <dbReference type="NCBI Taxonomy" id="1664265"/>
    <lineage>
        <taxon>Bacteria</taxon>
        <taxon>Pseudomonadati</taxon>
        <taxon>Pseudomonadota</taxon>
        <taxon>Alphaproteobacteria</taxon>
        <taxon>Rickettsiales</taxon>
        <taxon>Candidatus Midichloriaceae</taxon>
        <taxon>Candidatus Bandiella</taxon>
    </lineage>
</organism>
<feature type="compositionally biased region" description="Basic and acidic residues" evidence="4">
    <location>
        <begin position="110"/>
        <end position="119"/>
    </location>
</feature>